<evidence type="ECO:0000256" key="7">
    <source>
        <dbReference type="ARBA" id="ARBA00022741"/>
    </source>
</evidence>
<evidence type="ECO:0000256" key="5">
    <source>
        <dbReference type="ARBA" id="ARBA00022679"/>
    </source>
</evidence>
<dbReference type="FunFam" id="3.40.50.620:FF:000021">
    <property type="entry name" value="Riboflavin biosynthesis protein"/>
    <property type="match status" value="1"/>
</dbReference>
<accession>A0A372LKJ8</accession>
<dbReference type="UniPathway" id="UPA00277">
    <property type="reaction ID" value="UER00407"/>
</dbReference>
<evidence type="ECO:0000313" key="14">
    <source>
        <dbReference type="Proteomes" id="UP000262939"/>
    </source>
</evidence>
<dbReference type="SUPFAM" id="SSF52374">
    <property type="entry name" value="Nucleotidylyl transferase"/>
    <property type="match status" value="1"/>
</dbReference>
<evidence type="ECO:0000313" key="13">
    <source>
        <dbReference type="EMBL" id="RFU66611.1"/>
    </source>
</evidence>
<evidence type="ECO:0000256" key="10">
    <source>
        <dbReference type="ARBA" id="ARBA00049494"/>
    </source>
</evidence>
<dbReference type="EC" id="2.7.7.2" evidence="11"/>
<evidence type="ECO:0000259" key="12">
    <source>
        <dbReference type="Pfam" id="PF06574"/>
    </source>
</evidence>
<evidence type="ECO:0000256" key="2">
    <source>
        <dbReference type="ARBA" id="ARBA00005201"/>
    </source>
</evidence>
<evidence type="ECO:0000256" key="11">
    <source>
        <dbReference type="PIRNR" id="PIRNR004491"/>
    </source>
</evidence>
<dbReference type="GO" id="GO:0009398">
    <property type="term" value="P:FMN biosynthetic process"/>
    <property type="evidence" value="ECO:0007669"/>
    <property type="project" value="UniProtKB-UniRule"/>
</dbReference>
<name>A0A372LKJ8_9BACI</name>
<evidence type="ECO:0000256" key="6">
    <source>
        <dbReference type="ARBA" id="ARBA00022695"/>
    </source>
</evidence>
<reference evidence="13 14" key="1">
    <citation type="submission" date="2018-08" db="EMBL/GenBank/DDBJ databases">
        <title>Bacillus chawlae sp. nov., Bacillus glennii sp. nov., and Bacillus saganii sp. nov. Isolated from the Vehicle Assembly Building at Kennedy Space Center where the Viking Spacecraft were Assembled.</title>
        <authorList>
            <person name="Seuylemezian A."/>
            <person name="Vaishampayan P."/>
        </authorList>
    </citation>
    <scope>NUCLEOTIDE SEQUENCE [LARGE SCALE GENOMIC DNA]</scope>
    <source>
        <strain evidence="13 14">V44-8</strain>
    </source>
</reference>
<evidence type="ECO:0000256" key="4">
    <source>
        <dbReference type="ARBA" id="ARBA00022643"/>
    </source>
</evidence>
<proteinExistence type="inferred from homology"/>
<keyword evidence="8 11" id="KW-0274">FAD</keyword>
<organism evidence="13 14">
    <name type="scientific">Peribacillus glennii</name>
    <dbReference type="NCBI Taxonomy" id="2303991"/>
    <lineage>
        <taxon>Bacteria</taxon>
        <taxon>Bacillati</taxon>
        <taxon>Bacillota</taxon>
        <taxon>Bacilli</taxon>
        <taxon>Bacillales</taxon>
        <taxon>Bacillaceae</taxon>
        <taxon>Peribacillus</taxon>
    </lineage>
</organism>
<dbReference type="GO" id="GO:0003919">
    <property type="term" value="F:FMN adenylyltransferase activity"/>
    <property type="evidence" value="ECO:0007669"/>
    <property type="project" value="UniProtKB-UniRule"/>
</dbReference>
<dbReference type="EMBL" id="QVTD01000001">
    <property type="protein sequence ID" value="RFU66611.1"/>
    <property type="molecule type" value="Genomic_DNA"/>
</dbReference>
<dbReference type="InterPro" id="IPR014729">
    <property type="entry name" value="Rossmann-like_a/b/a_fold"/>
</dbReference>
<comment type="pathway">
    <text evidence="2 11">Cofactor biosynthesis; FMN biosynthesis; FMN from riboflavin (ATP route): step 1/1.</text>
</comment>
<comment type="catalytic activity">
    <reaction evidence="10 11">
        <text>FMN + ATP + H(+) = FAD + diphosphate</text>
        <dbReference type="Rhea" id="RHEA:17237"/>
        <dbReference type="ChEBI" id="CHEBI:15378"/>
        <dbReference type="ChEBI" id="CHEBI:30616"/>
        <dbReference type="ChEBI" id="CHEBI:33019"/>
        <dbReference type="ChEBI" id="CHEBI:57692"/>
        <dbReference type="ChEBI" id="CHEBI:58210"/>
        <dbReference type="EC" id="2.7.7.2"/>
    </reaction>
</comment>
<keyword evidence="3 11" id="KW-0285">Flavoprotein</keyword>
<dbReference type="PANTHER" id="PTHR22749:SF6">
    <property type="entry name" value="RIBOFLAVIN KINASE"/>
    <property type="match status" value="1"/>
</dbReference>
<keyword evidence="6 11" id="KW-0548">Nucleotidyltransferase</keyword>
<dbReference type="GO" id="GO:0006747">
    <property type="term" value="P:FAD biosynthetic process"/>
    <property type="evidence" value="ECO:0007669"/>
    <property type="project" value="UniProtKB-UniRule"/>
</dbReference>
<keyword evidence="4 11" id="KW-0288">FMN</keyword>
<dbReference type="GO" id="GO:0005524">
    <property type="term" value="F:ATP binding"/>
    <property type="evidence" value="ECO:0007669"/>
    <property type="project" value="UniProtKB-UniRule"/>
</dbReference>
<dbReference type="OrthoDB" id="9803667at2"/>
<evidence type="ECO:0000256" key="9">
    <source>
        <dbReference type="ARBA" id="ARBA00022840"/>
    </source>
</evidence>
<dbReference type="Gene3D" id="3.40.50.620">
    <property type="entry name" value="HUPs"/>
    <property type="match status" value="1"/>
</dbReference>
<dbReference type="InterPro" id="IPR015864">
    <property type="entry name" value="FAD_synthase"/>
</dbReference>
<dbReference type="RefSeq" id="WP_117320580.1">
    <property type="nucleotide sequence ID" value="NZ_QVTD01000001.1"/>
</dbReference>
<keyword evidence="14" id="KW-1185">Reference proteome</keyword>
<comment type="catalytic activity">
    <reaction evidence="11">
        <text>riboflavin + ATP = FMN + ADP + H(+)</text>
        <dbReference type="Rhea" id="RHEA:14357"/>
        <dbReference type="ChEBI" id="CHEBI:15378"/>
        <dbReference type="ChEBI" id="CHEBI:30616"/>
        <dbReference type="ChEBI" id="CHEBI:57986"/>
        <dbReference type="ChEBI" id="CHEBI:58210"/>
        <dbReference type="ChEBI" id="CHEBI:456216"/>
        <dbReference type="EC" id="2.7.1.26"/>
    </reaction>
</comment>
<evidence type="ECO:0000256" key="8">
    <source>
        <dbReference type="ARBA" id="ARBA00022827"/>
    </source>
</evidence>
<feature type="domain" description="FAD synthetase" evidence="12">
    <location>
        <begin position="30"/>
        <end position="179"/>
    </location>
</feature>
<protein>
    <recommendedName>
        <fullName evidence="11">Riboflavin biosynthesis protein</fullName>
    </recommendedName>
    <domain>
        <recommendedName>
            <fullName evidence="11">Riboflavin kinase</fullName>
            <ecNumber evidence="11">2.7.1.26</ecNumber>
        </recommendedName>
        <alternativeName>
            <fullName evidence="11">Flavokinase</fullName>
        </alternativeName>
    </domain>
    <domain>
        <recommendedName>
            <fullName evidence="11">FMN adenylyltransferase</fullName>
            <ecNumber evidence="11">2.7.7.2</ecNumber>
        </recommendedName>
        <alternativeName>
            <fullName evidence="11">FAD pyrophosphorylase</fullName>
        </alternativeName>
        <alternativeName>
            <fullName evidence="11">FAD synthase</fullName>
        </alternativeName>
    </domain>
</protein>
<dbReference type="UniPathway" id="UPA00276">
    <property type="reaction ID" value="UER00406"/>
</dbReference>
<comment type="caution">
    <text evidence="13">The sequence shown here is derived from an EMBL/GenBank/DDBJ whole genome shotgun (WGS) entry which is preliminary data.</text>
</comment>
<comment type="similarity">
    <text evidence="11">Belongs to the ribF family.</text>
</comment>
<keyword evidence="11 13" id="KW-0418">Kinase</keyword>
<evidence type="ECO:0000256" key="1">
    <source>
        <dbReference type="ARBA" id="ARBA00004726"/>
    </source>
</evidence>
<dbReference type="PANTHER" id="PTHR22749">
    <property type="entry name" value="RIBOFLAVIN KINASE/FMN ADENYLYLTRANSFERASE"/>
    <property type="match status" value="1"/>
</dbReference>
<dbReference type="InterPro" id="IPR002606">
    <property type="entry name" value="Riboflavin_kinase_bac"/>
</dbReference>
<evidence type="ECO:0000256" key="3">
    <source>
        <dbReference type="ARBA" id="ARBA00022630"/>
    </source>
</evidence>
<dbReference type="Proteomes" id="UP000262939">
    <property type="component" value="Unassembled WGS sequence"/>
</dbReference>
<gene>
    <name evidence="13" type="ORF">D0466_00395</name>
</gene>
<dbReference type="InterPro" id="IPR023468">
    <property type="entry name" value="Riboflavin_kinase"/>
</dbReference>
<dbReference type="PIRSF" id="PIRSF004491">
    <property type="entry name" value="FAD_Synth"/>
    <property type="match status" value="1"/>
</dbReference>
<dbReference type="CDD" id="cd02064">
    <property type="entry name" value="FAD_synthetase_N"/>
    <property type="match status" value="1"/>
</dbReference>
<keyword evidence="5 11" id="KW-0808">Transferase</keyword>
<keyword evidence="7 11" id="KW-0547">Nucleotide-binding</keyword>
<dbReference type="Pfam" id="PF06574">
    <property type="entry name" value="FAD_syn"/>
    <property type="match status" value="1"/>
</dbReference>
<dbReference type="GO" id="GO:0008531">
    <property type="term" value="F:riboflavin kinase activity"/>
    <property type="evidence" value="ECO:0007669"/>
    <property type="project" value="UniProtKB-UniRule"/>
</dbReference>
<dbReference type="EC" id="2.7.1.26" evidence="11"/>
<comment type="pathway">
    <text evidence="1 11">Cofactor biosynthesis; FAD biosynthesis; FAD from FMN: step 1/1.</text>
</comment>
<dbReference type="GO" id="GO:0009231">
    <property type="term" value="P:riboflavin biosynthetic process"/>
    <property type="evidence" value="ECO:0007669"/>
    <property type="project" value="InterPro"/>
</dbReference>
<dbReference type="AlphaFoldDB" id="A0A372LKJ8"/>
<keyword evidence="9 11" id="KW-0067">ATP-binding</keyword>
<sequence length="306" mass="34694">MTSSGITKKDVIIMKVCYLSYPLDLSKKYDPSSVAMGYFDGVHLGHQKVVETAIHHAKNKKLASGVMTFHPHPREVLGKSGYSSYLTPLEDKLQILERMGVDIAYVVQFSPALSRVQPQDFIENFLIPLKIKHVVAGFDYKFGSKGTGTPEYMKQWSRGRFEVYIINPIKRYDAKVGSTLIREYVKQGNVSVVNELLGRPYYIEGESIGLAQDKRASEKDIVKIMVPKPYLLPEKGHFQVTVYTERGTCSGLLMIKPRTVYSEKPDQLELEMTNSRGIVAENTMIGIEFLDIINKYQSQMFEYTLA</sequence>